<keyword evidence="7 12" id="KW-0964">Secreted</keyword>
<comment type="caution">
    <text evidence="13">The sequence shown here is derived from an EMBL/GenBank/DDBJ whole genome shotgun (WGS) entry which is preliminary data.</text>
</comment>
<gene>
    <name evidence="13" type="ORF">GDO81_009234</name>
</gene>
<keyword evidence="5" id="KW-0963">Cytoplasm</keyword>
<dbReference type="Proteomes" id="UP000824782">
    <property type="component" value="Unassembled WGS sequence"/>
</dbReference>
<evidence type="ECO:0000256" key="11">
    <source>
        <dbReference type="ARBA" id="ARBA00023246"/>
    </source>
</evidence>
<evidence type="ECO:0000256" key="1">
    <source>
        <dbReference type="ARBA" id="ARBA00004371"/>
    </source>
</evidence>
<dbReference type="InterPro" id="IPR008996">
    <property type="entry name" value="IL1/FGF"/>
</dbReference>
<dbReference type="AlphaFoldDB" id="A0AAV7BPQ3"/>
<dbReference type="PRINTS" id="PR01359">
    <property type="entry name" value="INTRLEUKIN1B"/>
</dbReference>
<dbReference type="GO" id="GO:0019221">
    <property type="term" value="P:cytokine-mediated signaling pathway"/>
    <property type="evidence" value="ECO:0007669"/>
    <property type="project" value="TreeGrafter"/>
</dbReference>
<evidence type="ECO:0000256" key="3">
    <source>
        <dbReference type="ARBA" id="ARBA00004550"/>
    </source>
</evidence>
<comment type="similarity">
    <text evidence="4 12">Belongs to the IL-1 family.</text>
</comment>
<reference evidence="13" key="1">
    <citation type="thesis" date="2020" institute="ProQuest LLC" country="789 East Eisenhower Parkway, Ann Arbor, MI, USA">
        <title>Comparative Genomics and Chromosome Evolution.</title>
        <authorList>
            <person name="Mudd A.B."/>
        </authorList>
    </citation>
    <scope>NUCLEOTIDE SEQUENCE</scope>
    <source>
        <strain evidence="13">237g6f4</strain>
        <tissue evidence="13">Blood</tissue>
    </source>
</reference>
<dbReference type="InterPro" id="IPR000975">
    <property type="entry name" value="IL-1_fam"/>
</dbReference>
<dbReference type="GO" id="GO:0010628">
    <property type="term" value="P:positive regulation of gene expression"/>
    <property type="evidence" value="ECO:0007669"/>
    <property type="project" value="TreeGrafter"/>
</dbReference>
<dbReference type="GO" id="GO:0071222">
    <property type="term" value="P:cellular response to lipopolysaccharide"/>
    <property type="evidence" value="ECO:0007669"/>
    <property type="project" value="TreeGrafter"/>
</dbReference>
<dbReference type="GO" id="GO:0005764">
    <property type="term" value="C:lysosome"/>
    <property type="evidence" value="ECO:0007669"/>
    <property type="project" value="UniProtKB-SubCell"/>
</dbReference>
<dbReference type="PANTHER" id="PTHR10078">
    <property type="entry name" value="INTERLEUKIN-1 FAMILY MEMBER"/>
    <property type="match status" value="1"/>
</dbReference>
<evidence type="ECO:0000256" key="4">
    <source>
        <dbReference type="ARBA" id="ARBA00010448"/>
    </source>
</evidence>
<protein>
    <recommendedName>
        <fullName evidence="12">Interleukin-1</fullName>
    </recommendedName>
</protein>
<dbReference type="GO" id="GO:0006955">
    <property type="term" value="P:immune response"/>
    <property type="evidence" value="ECO:0007669"/>
    <property type="project" value="InterPro"/>
</dbReference>
<dbReference type="GO" id="GO:0005125">
    <property type="term" value="F:cytokine activity"/>
    <property type="evidence" value="ECO:0007669"/>
    <property type="project" value="UniProtKB-UniRule"/>
</dbReference>
<dbReference type="GO" id="GO:0051781">
    <property type="term" value="P:positive regulation of cell division"/>
    <property type="evidence" value="ECO:0007669"/>
    <property type="project" value="UniProtKB-KW"/>
</dbReference>
<evidence type="ECO:0000256" key="2">
    <source>
        <dbReference type="ARBA" id="ARBA00004514"/>
    </source>
</evidence>
<dbReference type="CDD" id="cd23296">
    <property type="entry name" value="beta-trefoil_IL1B"/>
    <property type="match status" value="1"/>
</dbReference>
<dbReference type="GO" id="GO:0001660">
    <property type="term" value="P:fever generation"/>
    <property type="evidence" value="ECO:0007669"/>
    <property type="project" value="UniProtKB-KW"/>
</dbReference>
<accession>A0AAV7BPQ3</accession>
<proteinExistence type="inferred from homology"/>
<dbReference type="GO" id="GO:0005615">
    <property type="term" value="C:extracellular space"/>
    <property type="evidence" value="ECO:0007669"/>
    <property type="project" value="UniProtKB-KW"/>
</dbReference>
<evidence type="ECO:0000256" key="5">
    <source>
        <dbReference type="ARBA" id="ARBA00022490"/>
    </source>
</evidence>
<dbReference type="Pfam" id="PF00340">
    <property type="entry name" value="IL1"/>
    <property type="match status" value="1"/>
</dbReference>
<dbReference type="PRINTS" id="PR01357">
    <property type="entry name" value="INTRLEUKN1AB"/>
</dbReference>
<keyword evidence="6" id="KW-0202">Cytokine</keyword>
<comment type="subcellular location">
    <subcellularLocation>
        <location evidence="2">Cytoplasm</location>
        <location evidence="2">Cytosol</location>
    </subcellularLocation>
    <subcellularLocation>
        <location evidence="1">Lysosome</location>
    </subcellularLocation>
    <subcellularLocation>
        <location evidence="3">Secreted</location>
        <location evidence="3">Extracellular exosome</location>
    </subcellularLocation>
</comment>
<evidence type="ECO:0000256" key="7">
    <source>
        <dbReference type="ARBA" id="ARBA00022525"/>
    </source>
</evidence>
<keyword evidence="14" id="KW-1185">Reference proteome</keyword>
<evidence type="ECO:0000313" key="13">
    <source>
        <dbReference type="EMBL" id="KAG8574584.1"/>
    </source>
</evidence>
<evidence type="ECO:0000256" key="10">
    <source>
        <dbReference type="ARBA" id="ARBA00023228"/>
    </source>
</evidence>
<name>A0AAV7BPQ3_ENGPU</name>
<dbReference type="SUPFAM" id="SSF50353">
    <property type="entry name" value="Cytokine"/>
    <property type="match status" value="1"/>
</dbReference>
<evidence type="ECO:0000256" key="9">
    <source>
        <dbReference type="ARBA" id="ARBA00023198"/>
    </source>
</evidence>
<evidence type="ECO:0000256" key="8">
    <source>
        <dbReference type="ARBA" id="ARBA00022620"/>
    </source>
</evidence>
<evidence type="ECO:0000256" key="12">
    <source>
        <dbReference type="RuleBase" id="RU003753"/>
    </source>
</evidence>
<sequence length="259" mass="29569">METPQGLLVTFPFWSKIGDKKAWKTDVLLQESHNAGCSCKPMSSFRKAIMLVVVVEKLKGKTRSEKQDFFGDDDLLNHILVEEDITCDEIQTYDARLSKFQYNKTTVHIIRDHRQKCLALQQFQDNARLVSLFLQGQNIEREAKINVNSYITAPFDVNKRPVTLGIAGSKFYLCCSAEEGSQDPVLCLKEVDNIKDIKNDDLLPFMFFKKPSSGVFNSFESAAFPSYCISTSQQENQQVQLKPQESQVFLQDFIVNPNF</sequence>
<evidence type="ECO:0000256" key="6">
    <source>
        <dbReference type="ARBA" id="ARBA00022514"/>
    </source>
</evidence>
<evidence type="ECO:0000313" key="14">
    <source>
        <dbReference type="Proteomes" id="UP000824782"/>
    </source>
</evidence>
<organism evidence="13 14">
    <name type="scientific">Engystomops pustulosus</name>
    <name type="common">Tungara frog</name>
    <name type="synonym">Physalaemus pustulosus</name>
    <dbReference type="NCBI Taxonomy" id="76066"/>
    <lineage>
        <taxon>Eukaryota</taxon>
        <taxon>Metazoa</taxon>
        <taxon>Chordata</taxon>
        <taxon>Craniata</taxon>
        <taxon>Vertebrata</taxon>
        <taxon>Euteleostomi</taxon>
        <taxon>Amphibia</taxon>
        <taxon>Batrachia</taxon>
        <taxon>Anura</taxon>
        <taxon>Neobatrachia</taxon>
        <taxon>Hyloidea</taxon>
        <taxon>Leptodactylidae</taxon>
        <taxon>Leiuperinae</taxon>
        <taxon>Engystomops</taxon>
    </lineage>
</organism>
<keyword evidence="11" id="KW-0497">Mitogen</keyword>
<dbReference type="SMART" id="SM00125">
    <property type="entry name" value="IL1"/>
    <property type="match status" value="1"/>
</dbReference>
<dbReference type="GO" id="GO:0005829">
    <property type="term" value="C:cytosol"/>
    <property type="evidence" value="ECO:0007669"/>
    <property type="project" value="UniProtKB-SubCell"/>
</dbReference>
<dbReference type="Gene3D" id="2.80.10.50">
    <property type="match status" value="1"/>
</dbReference>
<keyword evidence="9" id="KW-0395">Inflammatory response</keyword>
<keyword evidence="8" id="KW-0666">Pyrogen</keyword>
<dbReference type="PRINTS" id="PR00264">
    <property type="entry name" value="INTERLEUKIN1"/>
</dbReference>
<dbReference type="EMBL" id="WNYA01000004">
    <property type="protein sequence ID" value="KAG8574584.1"/>
    <property type="molecule type" value="Genomic_DNA"/>
</dbReference>
<dbReference type="PANTHER" id="PTHR10078:SF30">
    <property type="entry name" value="INTERLEUKIN-1 BETA"/>
    <property type="match status" value="1"/>
</dbReference>
<dbReference type="GO" id="GO:0005149">
    <property type="term" value="F:interleukin-1 receptor binding"/>
    <property type="evidence" value="ECO:0007669"/>
    <property type="project" value="UniProtKB-UniRule"/>
</dbReference>
<keyword evidence="10" id="KW-0458">Lysosome</keyword>